<dbReference type="SUPFAM" id="SSF50156">
    <property type="entry name" value="PDZ domain-like"/>
    <property type="match status" value="2"/>
</dbReference>
<dbReference type="PANTHER" id="PTHR46366">
    <property type="entry name" value="PRO-APOPTOTIC SERINE PROTEASE NMA111"/>
    <property type="match status" value="1"/>
</dbReference>
<dbReference type="PaxDb" id="2903-EOD29778"/>
<name>A0A0D3K1Z3_EMIH1</name>
<dbReference type="OMA" id="NNDEGYI"/>
<dbReference type="Pfam" id="PF12812">
    <property type="entry name" value="PDZ_1"/>
    <property type="match status" value="1"/>
</dbReference>
<dbReference type="RefSeq" id="XP_005782207.1">
    <property type="nucleotide sequence ID" value="XM_005782150.1"/>
</dbReference>
<dbReference type="STRING" id="2903.R1D324"/>
<sequence length="940" mass="98303">MLRLARRVAFRPLASARVVYRAPSLTVGAAAAAAAAAATASFMARCEVSPAAGAPVPRSSDEEESWDRTIAAALPAVVAIKVNRVRAFDTASAGTVQATGFVVDAEQGIILTNRHVAGPGPVVAEAIFQNNEEVSLSLAYYDPVHDFAFFRFDPSALRHMKPTELRLAPEQAEVTSEILIIGNNAGEKCSIHRTTLARLDRNAPHYSRSSYNDFNTFYFHSASGTSGGSSGSPVLNKRGSAIALNAGGKSGTSAGFFLPLDRVARALELLRSGAAVPRGTLEMVVTHQTYDEALRLGLPHEAESALRAAGAARGVLAVTEVLPEGPAAAAGVQPGDVLLLAALDRAVGGAVAVSLVRGGEAREVEVPVADLHALTPSCYVEVGGAVVNELSYQQARNHGLPARGVYVAHPGYIFRQARLSKGSIILAVNGQPTPTLAAFVATLAGAAHGTPLTVRYSDLGARAHTQLVSVRYDTKWFAPQSGRRPPVGDWQTGTLGQATGWLNAAEPDATAGEEGGGGTAPAGREGSIARASAALRDALVTVDFFRPFSIDGETGMRYRGTGVVLDAAAGLVAVDRNTVTSTLGDASLTLGGRVTVAARVEYVHPLHNFALLRYDPACVPADVRVSAAKLAPRPLPPGAEVVIVGLKSGLNEDIDASRRVDFVCRRTRVANSGWIKLPLPNPPRFQVYNAETLGLEVAPPVDGGVLASDDGTVAALWVSCAYQPAPNQLASPISLAAARQLGLDDATLAAHAPAASVLLVTHVHGAEAASQASASVQLGVVRDGAPFAVTAPMLPSDGLGTTRVLGWAGLLLQETEELLLQETPDAVRAQRSVPAQGGVYASYRFYGSPSSRYDLSPTSHIIEVDSVPTPTLAALLECTRGKADGEVVRVKTVDLEGRLRMTTLKLDLKYWPTFTLSRSAAGEWSRTMEGPAEAEQDGLG</sequence>
<keyword evidence="3" id="KW-1185">Reference proteome</keyword>
<dbReference type="InterPro" id="IPR025926">
    <property type="entry name" value="PDZ-like_dom"/>
</dbReference>
<reference evidence="3" key="1">
    <citation type="journal article" date="2013" name="Nature">
        <title>Pan genome of the phytoplankton Emiliania underpins its global distribution.</title>
        <authorList>
            <person name="Read B.A."/>
            <person name="Kegel J."/>
            <person name="Klute M.J."/>
            <person name="Kuo A."/>
            <person name="Lefebvre S.C."/>
            <person name="Maumus F."/>
            <person name="Mayer C."/>
            <person name="Miller J."/>
            <person name="Monier A."/>
            <person name="Salamov A."/>
            <person name="Young J."/>
            <person name="Aguilar M."/>
            <person name="Claverie J.M."/>
            <person name="Frickenhaus S."/>
            <person name="Gonzalez K."/>
            <person name="Herman E.K."/>
            <person name="Lin Y.C."/>
            <person name="Napier J."/>
            <person name="Ogata H."/>
            <person name="Sarno A.F."/>
            <person name="Shmutz J."/>
            <person name="Schroeder D."/>
            <person name="de Vargas C."/>
            <person name="Verret F."/>
            <person name="von Dassow P."/>
            <person name="Valentin K."/>
            <person name="Van de Peer Y."/>
            <person name="Wheeler G."/>
            <person name="Dacks J.B."/>
            <person name="Delwiche C.F."/>
            <person name="Dyhrman S.T."/>
            <person name="Glockner G."/>
            <person name="John U."/>
            <person name="Richards T."/>
            <person name="Worden A.Z."/>
            <person name="Zhang X."/>
            <person name="Grigoriev I.V."/>
            <person name="Allen A.E."/>
            <person name="Bidle K."/>
            <person name="Borodovsky M."/>
            <person name="Bowler C."/>
            <person name="Brownlee C."/>
            <person name="Cock J.M."/>
            <person name="Elias M."/>
            <person name="Gladyshev V.N."/>
            <person name="Groth M."/>
            <person name="Guda C."/>
            <person name="Hadaegh A."/>
            <person name="Iglesias-Rodriguez M.D."/>
            <person name="Jenkins J."/>
            <person name="Jones B.M."/>
            <person name="Lawson T."/>
            <person name="Leese F."/>
            <person name="Lindquist E."/>
            <person name="Lobanov A."/>
            <person name="Lomsadze A."/>
            <person name="Malik S.B."/>
            <person name="Marsh M.E."/>
            <person name="Mackinder L."/>
            <person name="Mock T."/>
            <person name="Mueller-Roeber B."/>
            <person name="Pagarete A."/>
            <person name="Parker M."/>
            <person name="Probert I."/>
            <person name="Quesneville H."/>
            <person name="Raines C."/>
            <person name="Rensing S.A."/>
            <person name="Riano-Pachon D.M."/>
            <person name="Richier S."/>
            <person name="Rokitta S."/>
            <person name="Shiraiwa Y."/>
            <person name="Soanes D.M."/>
            <person name="van der Giezen M."/>
            <person name="Wahlund T.M."/>
            <person name="Williams B."/>
            <person name="Wilson W."/>
            <person name="Wolfe G."/>
            <person name="Wurch L.L."/>
        </authorList>
    </citation>
    <scope>NUCLEOTIDE SEQUENCE</scope>
</reference>
<dbReference type="SUPFAM" id="SSF50494">
    <property type="entry name" value="Trypsin-like serine proteases"/>
    <property type="match status" value="2"/>
</dbReference>
<dbReference type="Gene3D" id="2.40.10.10">
    <property type="entry name" value="Trypsin-like serine proteases"/>
    <property type="match status" value="2"/>
</dbReference>
<feature type="domain" description="PDZ-like" evidence="1">
    <location>
        <begin position="373"/>
        <end position="443"/>
    </location>
</feature>
<reference evidence="2" key="2">
    <citation type="submission" date="2024-10" db="UniProtKB">
        <authorList>
            <consortium name="EnsemblProtists"/>
        </authorList>
    </citation>
    <scope>IDENTIFICATION</scope>
</reference>
<dbReference type="PANTHER" id="PTHR46366:SF1">
    <property type="entry name" value="PDZ DOMAIN-CONTAINING PROTEIN C1685.05"/>
    <property type="match status" value="1"/>
</dbReference>
<accession>A0A0D3K1Z3</accession>
<dbReference type="KEGG" id="ehx:EMIHUDRAFT_456707"/>
<dbReference type="InterPro" id="IPR043504">
    <property type="entry name" value="Peptidase_S1_PA_chymotrypsin"/>
</dbReference>
<evidence type="ECO:0000259" key="1">
    <source>
        <dbReference type="Pfam" id="PF12812"/>
    </source>
</evidence>
<dbReference type="CDD" id="cd06719">
    <property type="entry name" value="PDZ2-4_Nma111p-like"/>
    <property type="match status" value="1"/>
</dbReference>
<evidence type="ECO:0000313" key="2">
    <source>
        <dbReference type="EnsemblProtists" id="EOD29778"/>
    </source>
</evidence>
<dbReference type="eggNOG" id="KOG1421">
    <property type="taxonomic scope" value="Eukaryota"/>
</dbReference>
<dbReference type="InterPro" id="IPR009003">
    <property type="entry name" value="Peptidase_S1_PA"/>
</dbReference>
<dbReference type="Pfam" id="PF13365">
    <property type="entry name" value="Trypsin_2"/>
    <property type="match status" value="1"/>
</dbReference>
<dbReference type="Proteomes" id="UP000013827">
    <property type="component" value="Unassembled WGS sequence"/>
</dbReference>
<dbReference type="AlphaFoldDB" id="A0A0D3K1Z3"/>
<dbReference type="InterPro" id="IPR036034">
    <property type="entry name" value="PDZ_sf"/>
</dbReference>
<organism evidence="2 3">
    <name type="scientific">Emiliania huxleyi (strain CCMP1516)</name>
    <dbReference type="NCBI Taxonomy" id="280463"/>
    <lineage>
        <taxon>Eukaryota</taxon>
        <taxon>Haptista</taxon>
        <taxon>Haptophyta</taxon>
        <taxon>Prymnesiophyceae</taxon>
        <taxon>Isochrysidales</taxon>
        <taxon>Noelaerhabdaceae</taxon>
        <taxon>Emiliania</taxon>
    </lineage>
</organism>
<dbReference type="HOGENOM" id="CLU_003212_1_0_1"/>
<evidence type="ECO:0000313" key="3">
    <source>
        <dbReference type="Proteomes" id="UP000013827"/>
    </source>
</evidence>
<dbReference type="Gene3D" id="2.30.42.10">
    <property type="match status" value="1"/>
</dbReference>
<proteinExistence type="predicted"/>
<dbReference type="EnsemblProtists" id="EOD29778">
    <property type="protein sequence ID" value="EOD29778"/>
    <property type="gene ID" value="EMIHUDRAFT_456707"/>
</dbReference>
<protein>
    <recommendedName>
        <fullName evidence="1">PDZ-like domain-containing protein</fullName>
    </recommendedName>
</protein>
<dbReference type="GeneID" id="17275052"/>